<dbReference type="Proteomes" id="UP000756346">
    <property type="component" value="Unassembled WGS sequence"/>
</dbReference>
<evidence type="ECO:0000313" key="3">
    <source>
        <dbReference type="Proteomes" id="UP000756346"/>
    </source>
</evidence>
<reference evidence="2" key="1">
    <citation type="journal article" date="2021" name="Nat. Commun.">
        <title>Genetic determinants of endophytism in the Arabidopsis root mycobiome.</title>
        <authorList>
            <person name="Mesny F."/>
            <person name="Miyauchi S."/>
            <person name="Thiergart T."/>
            <person name="Pickel B."/>
            <person name="Atanasova L."/>
            <person name="Karlsson M."/>
            <person name="Huettel B."/>
            <person name="Barry K.W."/>
            <person name="Haridas S."/>
            <person name="Chen C."/>
            <person name="Bauer D."/>
            <person name="Andreopoulos W."/>
            <person name="Pangilinan J."/>
            <person name="LaButti K."/>
            <person name="Riley R."/>
            <person name="Lipzen A."/>
            <person name="Clum A."/>
            <person name="Drula E."/>
            <person name="Henrissat B."/>
            <person name="Kohler A."/>
            <person name="Grigoriev I.V."/>
            <person name="Martin F.M."/>
            <person name="Hacquard S."/>
        </authorList>
    </citation>
    <scope>NUCLEOTIDE SEQUENCE</scope>
    <source>
        <strain evidence="2">MPI-CAGE-CH-0230</strain>
    </source>
</reference>
<protein>
    <submittedName>
        <fullName evidence="2">Uncharacterized protein</fullName>
    </submittedName>
</protein>
<evidence type="ECO:0000313" key="2">
    <source>
        <dbReference type="EMBL" id="KAH7035170.1"/>
    </source>
</evidence>
<dbReference type="RefSeq" id="XP_046015263.1">
    <property type="nucleotide sequence ID" value="XM_046153199.1"/>
</dbReference>
<organism evidence="2 3">
    <name type="scientific">Microdochium trichocladiopsis</name>
    <dbReference type="NCBI Taxonomy" id="1682393"/>
    <lineage>
        <taxon>Eukaryota</taxon>
        <taxon>Fungi</taxon>
        <taxon>Dikarya</taxon>
        <taxon>Ascomycota</taxon>
        <taxon>Pezizomycotina</taxon>
        <taxon>Sordariomycetes</taxon>
        <taxon>Xylariomycetidae</taxon>
        <taxon>Xylariales</taxon>
        <taxon>Microdochiaceae</taxon>
        <taxon>Microdochium</taxon>
    </lineage>
</organism>
<dbReference type="EMBL" id="JAGTJQ010000003">
    <property type="protein sequence ID" value="KAH7035170.1"/>
    <property type="molecule type" value="Genomic_DNA"/>
</dbReference>
<sequence length="163" mass="18260">MDGEAGISACKSDATPRPLGKTWWCTVPSSVVASTNRASRVPEAPNLMTSTRASYHKSWDCQGATLESSEASTWEGRVSSSCKANSAVLVQALTQAILLHWQLLIMAVSQRQLLPTKTPHSSYDVYHVLVPRAPRKQAVLSMRERFDNEHRRNPQKPETWEWK</sequence>
<proteinExistence type="predicted"/>
<gene>
    <name evidence="2" type="ORF">B0I36DRAFT_317769</name>
</gene>
<evidence type="ECO:0000256" key="1">
    <source>
        <dbReference type="SAM" id="MobiDB-lite"/>
    </source>
</evidence>
<name>A0A9P8YC12_9PEZI</name>
<dbReference type="GeneID" id="70182745"/>
<keyword evidence="3" id="KW-1185">Reference proteome</keyword>
<feature type="region of interest" description="Disordered" evidence="1">
    <location>
        <begin position="144"/>
        <end position="163"/>
    </location>
</feature>
<dbReference type="AlphaFoldDB" id="A0A9P8YC12"/>
<comment type="caution">
    <text evidence="2">The sequence shown here is derived from an EMBL/GenBank/DDBJ whole genome shotgun (WGS) entry which is preliminary data.</text>
</comment>
<accession>A0A9P8YC12</accession>